<dbReference type="GO" id="GO:0006629">
    <property type="term" value="P:lipid metabolic process"/>
    <property type="evidence" value="ECO:0007669"/>
    <property type="project" value="UniProtKB-KW"/>
</dbReference>
<dbReference type="InterPro" id="IPR002347">
    <property type="entry name" value="SDR_fam"/>
</dbReference>
<evidence type="ECO:0000256" key="4">
    <source>
        <dbReference type="ARBA" id="ARBA00023098"/>
    </source>
</evidence>
<keyword evidence="4" id="KW-0443">Lipid metabolism</keyword>
<dbReference type="EMBL" id="PDCK01000045">
    <property type="protein sequence ID" value="PRQ21019.1"/>
    <property type="molecule type" value="Genomic_DNA"/>
</dbReference>
<keyword evidence="3" id="KW-0520">NAD</keyword>
<dbReference type="AlphaFoldDB" id="A0A2P6PGH6"/>
<comment type="caution">
    <text evidence="5">The sequence shown here is derived from an EMBL/GenBank/DDBJ whole genome shotgun (WGS) entry which is preliminary data.</text>
</comment>
<proteinExistence type="inferred from homology"/>
<dbReference type="GO" id="GO:0016491">
    <property type="term" value="F:oxidoreductase activity"/>
    <property type="evidence" value="ECO:0007669"/>
    <property type="project" value="UniProtKB-KW"/>
</dbReference>
<organism evidence="5 6">
    <name type="scientific">Rosa chinensis</name>
    <name type="common">China rose</name>
    <dbReference type="NCBI Taxonomy" id="74649"/>
    <lineage>
        <taxon>Eukaryota</taxon>
        <taxon>Viridiplantae</taxon>
        <taxon>Streptophyta</taxon>
        <taxon>Embryophyta</taxon>
        <taxon>Tracheophyta</taxon>
        <taxon>Spermatophyta</taxon>
        <taxon>Magnoliopsida</taxon>
        <taxon>eudicotyledons</taxon>
        <taxon>Gunneridae</taxon>
        <taxon>Pentapetalae</taxon>
        <taxon>rosids</taxon>
        <taxon>fabids</taxon>
        <taxon>Rosales</taxon>
        <taxon>Rosaceae</taxon>
        <taxon>Rosoideae</taxon>
        <taxon>Rosoideae incertae sedis</taxon>
        <taxon>Rosa</taxon>
    </lineage>
</organism>
<evidence type="ECO:0000256" key="2">
    <source>
        <dbReference type="ARBA" id="ARBA00023002"/>
    </source>
</evidence>
<evidence type="ECO:0000256" key="3">
    <source>
        <dbReference type="ARBA" id="ARBA00023027"/>
    </source>
</evidence>
<evidence type="ECO:0000256" key="1">
    <source>
        <dbReference type="ARBA" id="ARBA00006484"/>
    </source>
</evidence>
<dbReference type="Proteomes" id="UP000238479">
    <property type="component" value="Chromosome 7"/>
</dbReference>
<accession>A0A2P6PGH6</accession>
<name>A0A2P6PGH6_ROSCH</name>
<evidence type="ECO:0000313" key="5">
    <source>
        <dbReference type="EMBL" id="PRQ21019.1"/>
    </source>
</evidence>
<keyword evidence="6" id="KW-1185">Reference proteome</keyword>
<dbReference type="PANTHER" id="PTHR43180">
    <property type="entry name" value="3-OXOACYL-(ACYL-CARRIER-PROTEIN) REDUCTASE (AFU_ORTHOLOGUE AFUA_6G11210)"/>
    <property type="match status" value="1"/>
</dbReference>
<dbReference type="PANTHER" id="PTHR43180:SF28">
    <property type="entry name" value="NAD(P)-BINDING ROSSMANN-FOLD SUPERFAMILY PROTEIN"/>
    <property type="match status" value="1"/>
</dbReference>
<dbReference type="Gene3D" id="3.40.50.720">
    <property type="entry name" value="NAD(P)-binding Rossmann-like Domain"/>
    <property type="match status" value="1"/>
</dbReference>
<gene>
    <name evidence="5" type="ORF">RchiOBHm_Chr7g0234561</name>
</gene>
<reference evidence="5 6" key="1">
    <citation type="journal article" date="2018" name="Nat. Genet.">
        <title>The Rosa genome provides new insights in the design of modern roses.</title>
        <authorList>
            <person name="Bendahmane M."/>
        </authorList>
    </citation>
    <scope>NUCLEOTIDE SEQUENCE [LARGE SCALE GENOMIC DNA]</scope>
    <source>
        <strain evidence="6">cv. Old Blush</strain>
    </source>
</reference>
<dbReference type="PRINTS" id="PR00081">
    <property type="entry name" value="GDHRDH"/>
</dbReference>
<protein>
    <submittedName>
        <fullName evidence="5">Putative oxidoreductase</fullName>
        <ecNumber evidence="5">1.1.1.-</ecNumber>
    </submittedName>
</protein>
<sequence>MAVNAHGMVGKGVRGSIVCTASLAAQYGSETATDYSMLKHAVLGLVRSAIVQLAVRRVRLNYVSPGVVGTPLVSESSKLGRKSCRRR</sequence>
<dbReference type="Pfam" id="PF13561">
    <property type="entry name" value="adh_short_C2"/>
    <property type="match status" value="1"/>
</dbReference>
<dbReference type="EC" id="1.1.1.-" evidence="5"/>
<dbReference type="OMA" id="MVRNTFG"/>
<dbReference type="InterPro" id="IPR036291">
    <property type="entry name" value="NAD(P)-bd_dom_sf"/>
</dbReference>
<evidence type="ECO:0000313" key="6">
    <source>
        <dbReference type="Proteomes" id="UP000238479"/>
    </source>
</evidence>
<dbReference type="STRING" id="74649.A0A2P6PGH6"/>
<comment type="similarity">
    <text evidence="1">Belongs to the short-chain dehydrogenases/reductases (SDR) family.</text>
</comment>
<dbReference type="Gramene" id="PRQ21019">
    <property type="protein sequence ID" value="PRQ21019"/>
    <property type="gene ID" value="RchiOBHm_Chr7g0234561"/>
</dbReference>
<keyword evidence="2 5" id="KW-0560">Oxidoreductase</keyword>
<dbReference type="SUPFAM" id="SSF51735">
    <property type="entry name" value="NAD(P)-binding Rossmann-fold domains"/>
    <property type="match status" value="1"/>
</dbReference>